<feature type="chain" id="PRO_5004582976" evidence="1">
    <location>
        <begin position="19"/>
        <end position="355"/>
    </location>
</feature>
<evidence type="ECO:0000313" key="2">
    <source>
        <dbReference type="EMBL" id="EQC32174.1"/>
    </source>
</evidence>
<dbReference type="VEuPathDB" id="FungiDB:SDRG_10368"/>
<accession>T0Q2V3</accession>
<dbReference type="Proteomes" id="UP000030762">
    <property type="component" value="Unassembled WGS sequence"/>
</dbReference>
<gene>
    <name evidence="2" type="ORF">SDRG_10368</name>
</gene>
<protein>
    <submittedName>
        <fullName evidence="2">Uncharacterized protein</fullName>
    </submittedName>
</protein>
<dbReference type="GeneID" id="19951095"/>
<keyword evidence="3" id="KW-1185">Reference proteome</keyword>
<dbReference type="OrthoDB" id="72938at2759"/>
<sequence>MMLGWRWLVGFNIALVVAQSENATAAVRFLWPPVGHMEPSSRLLVRFDVPSSDGYIAFSGTKINGVLRAHPDTIALDNMEPGSHVVVAQVHDEQHAPLGPPSVLRVERVVSRAEADAQRRHSAKPRVWLTALPSVAASRPTQRTLCFVGSNGQFDGQRQLWLHVIQGLARHPSVTYAFHMFRLEDPSTRFDPFADIGVQITYAPMQVSLEEAAAYQLTPNSTMEAIVNYVLGGGSDVPAHIPRLWATYLHTFAPCQGGILVLANSRDHGDRLLTVVAKHVGARGVLFDLSSIFPVPNTVDALIGPSTYTLYHASVTNAITARHRHVIPPGIDASVFAPSSKRQTTPSDCLVRWGH</sequence>
<evidence type="ECO:0000256" key="1">
    <source>
        <dbReference type="SAM" id="SignalP"/>
    </source>
</evidence>
<dbReference type="RefSeq" id="XP_008614576.1">
    <property type="nucleotide sequence ID" value="XM_008616354.1"/>
</dbReference>
<organism evidence="2 3">
    <name type="scientific">Saprolegnia diclina (strain VS20)</name>
    <dbReference type="NCBI Taxonomy" id="1156394"/>
    <lineage>
        <taxon>Eukaryota</taxon>
        <taxon>Sar</taxon>
        <taxon>Stramenopiles</taxon>
        <taxon>Oomycota</taxon>
        <taxon>Saprolegniomycetes</taxon>
        <taxon>Saprolegniales</taxon>
        <taxon>Saprolegniaceae</taxon>
        <taxon>Saprolegnia</taxon>
    </lineage>
</organism>
<dbReference type="EMBL" id="JH767165">
    <property type="protein sequence ID" value="EQC32174.1"/>
    <property type="molecule type" value="Genomic_DNA"/>
</dbReference>
<dbReference type="AlphaFoldDB" id="T0Q2V3"/>
<proteinExistence type="predicted"/>
<keyword evidence="1" id="KW-0732">Signal</keyword>
<reference evidence="2 3" key="1">
    <citation type="submission" date="2012-04" db="EMBL/GenBank/DDBJ databases">
        <title>The Genome Sequence of Saprolegnia declina VS20.</title>
        <authorList>
            <consortium name="The Broad Institute Genome Sequencing Platform"/>
            <person name="Russ C."/>
            <person name="Nusbaum C."/>
            <person name="Tyler B."/>
            <person name="van West P."/>
            <person name="Dieguez-Uribeondo J."/>
            <person name="de Bruijn I."/>
            <person name="Tripathy S."/>
            <person name="Jiang R."/>
            <person name="Young S.K."/>
            <person name="Zeng Q."/>
            <person name="Gargeya S."/>
            <person name="Fitzgerald M."/>
            <person name="Haas B."/>
            <person name="Abouelleil A."/>
            <person name="Alvarado L."/>
            <person name="Arachchi H.M."/>
            <person name="Berlin A."/>
            <person name="Chapman S.B."/>
            <person name="Goldberg J."/>
            <person name="Griggs A."/>
            <person name="Gujja S."/>
            <person name="Hansen M."/>
            <person name="Howarth C."/>
            <person name="Imamovic A."/>
            <person name="Larimer J."/>
            <person name="McCowen C."/>
            <person name="Montmayeur A."/>
            <person name="Murphy C."/>
            <person name="Neiman D."/>
            <person name="Pearson M."/>
            <person name="Priest M."/>
            <person name="Roberts A."/>
            <person name="Saif S."/>
            <person name="Shea T."/>
            <person name="Sisk P."/>
            <person name="Sykes S."/>
            <person name="Wortman J."/>
            <person name="Nusbaum C."/>
            <person name="Birren B."/>
        </authorList>
    </citation>
    <scope>NUCLEOTIDE SEQUENCE [LARGE SCALE GENOMIC DNA]</scope>
    <source>
        <strain evidence="2 3">VS20</strain>
    </source>
</reference>
<feature type="signal peptide" evidence="1">
    <location>
        <begin position="1"/>
        <end position="18"/>
    </location>
</feature>
<dbReference type="STRING" id="1156394.T0Q2V3"/>
<name>T0Q2V3_SAPDV</name>
<dbReference type="InParanoid" id="T0Q2V3"/>
<evidence type="ECO:0000313" key="3">
    <source>
        <dbReference type="Proteomes" id="UP000030762"/>
    </source>
</evidence>